<dbReference type="CDD" id="cd06185">
    <property type="entry name" value="PDR_like"/>
    <property type="match status" value="1"/>
</dbReference>
<gene>
    <name evidence="10" type="ORF">IDF66_10885</name>
</gene>
<dbReference type="PROSITE" id="PS51384">
    <property type="entry name" value="FAD_FR"/>
    <property type="match status" value="1"/>
</dbReference>
<name>A0ABR7WBA5_9ACTN</name>
<evidence type="ECO:0000256" key="2">
    <source>
        <dbReference type="ARBA" id="ARBA00022630"/>
    </source>
</evidence>
<dbReference type="CDD" id="cd00207">
    <property type="entry name" value="fer2"/>
    <property type="match status" value="1"/>
</dbReference>
<dbReference type="InterPro" id="IPR054582">
    <property type="entry name" value="DmmA-like_N"/>
</dbReference>
<accession>A0ABR7WBA5</accession>
<feature type="domain" description="2Fe-2S ferredoxin-type" evidence="8">
    <location>
        <begin position="224"/>
        <end position="307"/>
    </location>
</feature>
<dbReference type="SUPFAM" id="SSF63380">
    <property type="entry name" value="Riboflavin synthase domain-like"/>
    <property type="match status" value="1"/>
</dbReference>
<dbReference type="InterPro" id="IPR050415">
    <property type="entry name" value="MRET"/>
</dbReference>
<dbReference type="PANTHER" id="PTHR47354:SF1">
    <property type="entry name" value="CARNITINE MONOOXYGENASE REDUCTASE SUBUNIT"/>
    <property type="match status" value="1"/>
</dbReference>
<dbReference type="EMBL" id="JACWMS010000002">
    <property type="protein sequence ID" value="MBD1320093.1"/>
    <property type="molecule type" value="Genomic_DNA"/>
</dbReference>
<dbReference type="PROSITE" id="PS51085">
    <property type="entry name" value="2FE2S_FER_2"/>
    <property type="match status" value="1"/>
</dbReference>
<dbReference type="InterPro" id="IPR017927">
    <property type="entry name" value="FAD-bd_FR_type"/>
</dbReference>
<dbReference type="InterPro" id="IPR001041">
    <property type="entry name" value="2Fe-2S_ferredoxin-type"/>
</dbReference>
<dbReference type="PANTHER" id="PTHR47354">
    <property type="entry name" value="NADH OXIDOREDUCTASE HCR"/>
    <property type="match status" value="1"/>
</dbReference>
<keyword evidence="2" id="KW-0285">Flavoprotein</keyword>
<evidence type="ECO:0000259" key="8">
    <source>
        <dbReference type="PROSITE" id="PS51085"/>
    </source>
</evidence>
<evidence type="ECO:0000256" key="3">
    <source>
        <dbReference type="ARBA" id="ARBA00022714"/>
    </source>
</evidence>
<reference evidence="10 11" key="1">
    <citation type="submission" date="2020-09" db="EMBL/GenBank/DDBJ databases">
        <title>Novel species in genus Gordonia.</title>
        <authorList>
            <person name="Zhang G."/>
        </authorList>
    </citation>
    <scope>NUCLEOTIDE SEQUENCE [LARGE SCALE GENOMIC DNA]</scope>
    <source>
        <strain evidence="10 11">ON-33</strain>
    </source>
</reference>
<dbReference type="PRINTS" id="PR00409">
    <property type="entry name" value="PHDIOXRDTASE"/>
</dbReference>
<feature type="domain" description="FAD-binding FR-type" evidence="9">
    <location>
        <begin position="1"/>
        <end position="96"/>
    </location>
</feature>
<evidence type="ECO:0000256" key="5">
    <source>
        <dbReference type="ARBA" id="ARBA00023002"/>
    </source>
</evidence>
<dbReference type="Gene3D" id="3.10.20.30">
    <property type="match status" value="1"/>
</dbReference>
<evidence type="ECO:0000313" key="10">
    <source>
        <dbReference type="EMBL" id="MBD1320093.1"/>
    </source>
</evidence>
<dbReference type="Gene3D" id="3.40.50.80">
    <property type="entry name" value="Nucleotide-binding domain of ferredoxin-NADP reductase (FNR) module"/>
    <property type="match status" value="1"/>
</dbReference>
<dbReference type="Proteomes" id="UP000602395">
    <property type="component" value="Unassembled WGS sequence"/>
</dbReference>
<evidence type="ECO:0000256" key="1">
    <source>
        <dbReference type="ARBA" id="ARBA00001974"/>
    </source>
</evidence>
<comment type="caution">
    <text evidence="10">The sequence shown here is derived from an EMBL/GenBank/DDBJ whole genome shotgun (WGS) entry which is preliminary data.</text>
</comment>
<evidence type="ECO:0000256" key="4">
    <source>
        <dbReference type="ARBA" id="ARBA00022723"/>
    </source>
</evidence>
<dbReference type="SUPFAM" id="SSF54292">
    <property type="entry name" value="2Fe-2S ferredoxin-like"/>
    <property type="match status" value="1"/>
</dbReference>
<keyword evidence="5" id="KW-0560">Oxidoreductase</keyword>
<organism evidence="10 11">
    <name type="scientific">Gordonia hankookensis</name>
    <dbReference type="NCBI Taxonomy" id="589403"/>
    <lineage>
        <taxon>Bacteria</taxon>
        <taxon>Bacillati</taxon>
        <taxon>Actinomycetota</taxon>
        <taxon>Actinomycetes</taxon>
        <taxon>Mycobacteriales</taxon>
        <taxon>Gordoniaceae</taxon>
        <taxon>Gordonia</taxon>
    </lineage>
</organism>
<dbReference type="Pfam" id="PF00111">
    <property type="entry name" value="Fer2"/>
    <property type="match status" value="1"/>
</dbReference>
<evidence type="ECO:0000313" key="11">
    <source>
        <dbReference type="Proteomes" id="UP000602395"/>
    </source>
</evidence>
<sequence length="307" mass="32683">MRVVGVVPMTPSIRHYRLVPADGGPLTPYRPGSHLIVTAGDHRNAYSLVDDGMLPTSYGISVLRRGSDAGSDWLHDNVSEGDVLYAEGPRSMFAPIWDQRHALLVAGGIGITPILSHARSIARLGGTCDVVYSYRSGSAAHLPDIRALAQSSSVTLFEVTGAQDTQWLLADRLANQPLGTHAYACGPAALLEAYQGAARAAGWTSARVHLERFSAPERSPGEPFQVTVRSTGAVIDVPAGVSLLQRLLDHGVTVANLCRQGVCGECRIGVRSGTVEHRDFVLGADERVAGDSMLCCVSRGHDIEVDL</sequence>
<dbReference type="SUPFAM" id="SSF52343">
    <property type="entry name" value="Ferredoxin reductase-like, C-terminal NADP-linked domain"/>
    <property type="match status" value="1"/>
</dbReference>
<keyword evidence="3" id="KW-0001">2Fe-2S</keyword>
<evidence type="ECO:0000256" key="6">
    <source>
        <dbReference type="ARBA" id="ARBA00023004"/>
    </source>
</evidence>
<keyword evidence="7" id="KW-0411">Iron-sulfur</keyword>
<proteinExistence type="predicted"/>
<evidence type="ECO:0000256" key="7">
    <source>
        <dbReference type="ARBA" id="ARBA00023014"/>
    </source>
</evidence>
<dbReference type="Pfam" id="PF22290">
    <property type="entry name" value="DmmA-like_N"/>
    <property type="match status" value="1"/>
</dbReference>
<evidence type="ECO:0000259" key="9">
    <source>
        <dbReference type="PROSITE" id="PS51384"/>
    </source>
</evidence>
<keyword evidence="6" id="KW-0408">Iron</keyword>
<dbReference type="InterPro" id="IPR039261">
    <property type="entry name" value="FNR_nucleotide-bd"/>
</dbReference>
<dbReference type="InterPro" id="IPR036010">
    <property type="entry name" value="2Fe-2S_ferredoxin-like_sf"/>
</dbReference>
<keyword evidence="11" id="KW-1185">Reference proteome</keyword>
<dbReference type="InterPro" id="IPR012675">
    <property type="entry name" value="Beta-grasp_dom_sf"/>
</dbReference>
<protein>
    <submittedName>
        <fullName evidence="10">Oxidoreductase</fullName>
    </submittedName>
</protein>
<comment type="cofactor">
    <cofactor evidence="1">
        <name>FAD</name>
        <dbReference type="ChEBI" id="CHEBI:57692"/>
    </cofactor>
</comment>
<keyword evidence="4" id="KW-0479">Metal-binding</keyword>
<dbReference type="InterPro" id="IPR017938">
    <property type="entry name" value="Riboflavin_synthase-like_b-brl"/>
</dbReference>
<dbReference type="Gene3D" id="2.40.30.10">
    <property type="entry name" value="Translation factors"/>
    <property type="match status" value="1"/>
</dbReference>